<dbReference type="InterPro" id="IPR003675">
    <property type="entry name" value="Rce1/LyrA-like_dom"/>
</dbReference>
<feature type="domain" description="CAAX prenyl protease 2/Lysostaphin resistance protein A-like" evidence="2">
    <location>
        <begin position="158"/>
        <end position="246"/>
    </location>
</feature>
<sequence>MKGKLSQFPSSLQLAILLALFVVLNLVYSLVLIGVFPLISGGISYENINNLQASNTQAISALKVGQMFYTLFAYFLPALLFAYWASHEKIGAYLKINKTPNISQSAIAIGIMLFALPLVGALAVWNQGWQLPESLMKVEDQAEQLTKTILATDNIGGLLFNLIVIAVVPAISEEFLFRGAMQNICHKWFKNGWVAVIFTGAVFSAIHFQFMGFMPRFFLGVLLGAIYLVSNNLWLSIIGHFINNALGVITAYLINIGQVSKEMENDELLPWYMLLASALIVMGLFFLLKRQGRNGNNNRQDEGVISIS</sequence>
<feature type="transmembrane region" description="Helical" evidence="1">
    <location>
        <begin position="271"/>
        <end position="288"/>
    </location>
</feature>
<proteinExistence type="predicted"/>
<keyword evidence="4" id="KW-1185">Reference proteome</keyword>
<feature type="transmembrane region" description="Helical" evidence="1">
    <location>
        <begin position="12"/>
        <end position="39"/>
    </location>
</feature>
<feature type="transmembrane region" description="Helical" evidence="1">
    <location>
        <begin position="106"/>
        <end position="125"/>
    </location>
</feature>
<organism evidence="3 4">
    <name type="scientific">Chitinophaga caeni</name>
    <dbReference type="NCBI Taxonomy" id="2029983"/>
    <lineage>
        <taxon>Bacteria</taxon>
        <taxon>Pseudomonadati</taxon>
        <taxon>Bacteroidota</taxon>
        <taxon>Chitinophagia</taxon>
        <taxon>Chitinophagales</taxon>
        <taxon>Chitinophagaceae</taxon>
        <taxon>Chitinophaga</taxon>
    </lineage>
</organism>
<gene>
    <name evidence="3" type="ORF">COR50_04585</name>
</gene>
<feature type="transmembrane region" description="Helical" evidence="1">
    <location>
        <begin position="67"/>
        <end position="85"/>
    </location>
</feature>
<accession>A0A291QR74</accession>
<evidence type="ECO:0000259" key="2">
    <source>
        <dbReference type="Pfam" id="PF02517"/>
    </source>
</evidence>
<dbReference type="KEGG" id="cbae:COR50_04585"/>
<dbReference type="EMBL" id="CP023777">
    <property type="protein sequence ID" value="ATL46509.1"/>
    <property type="molecule type" value="Genomic_DNA"/>
</dbReference>
<dbReference type="PANTHER" id="PTHR43592">
    <property type="entry name" value="CAAX AMINO TERMINAL PROTEASE"/>
    <property type="match status" value="1"/>
</dbReference>
<dbReference type="Proteomes" id="UP000220133">
    <property type="component" value="Chromosome"/>
</dbReference>
<dbReference type="OrthoDB" id="1523022at2"/>
<keyword evidence="1" id="KW-1133">Transmembrane helix</keyword>
<evidence type="ECO:0000313" key="3">
    <source>
        <dbReference type="EMBL" id="ATL46509.1"/>
    </source>
</evidence>
<protein>
    <recommendedName>
        <fullName evidence="2">CAAX prenyl protease 2/Lysostaphin resistance protein A-like domain-containing protein</fullName>
    </recommendedName>
</protein>
<dbReference type="GO" id="GO:0004175">
    <property type="term" value="F:endopeptidase activity"/>
    <property type="evidence" value="ECO:0007669"/>
    <property type="project" value="UniProtKB-ARBA"/>
</dbReference>
<evidence type="ECO:0000256" key="1">
    <source>
        <dbReference type="SAM" id="Phobius"/>
    </source>
</evidence>
<dbReference type="RefSeq" id="WP_098192897.1">
    <property type="nucleotide sequence ID" value="NZ_CP023777.1"/>
</dbReference>
<feature type="transmembrane region" description="Helical" evidence="1">
    <location>
        <begin position="217"/>
        <end position="234"/>
    </location>
</feature>
<dbReference type="PANTHER" id="PTHR43592:SF7">
    <property type="entry name" value="CAAX AMINO TERMINAL PROTEASE FAMILY PROTEIN"/>
    <property type="match status" value="1"/>
</dbReference>
<dbReference type="Pfam" id="PF02517">
    <property type="entry name" value="Rce1-like"/>
    <property type="match status" value="1"/>
</dbReference>
<name>A0A291QR74_9BACT</name>
<dbReference type="GO" id="GO:0080120">
    <property type="term" value="P:CAAX-box protein maturation"/>
    <property type="evidence" value="ECO:0007669"/>
    <property type="project" value="UniProtKB-ARBA"/>
</dbReference>
<keyword evidence="1" id="KW-0472">Membrane</keyword>
<feature type="transmembrane region" description="Helical" evidence="1">
    <location>
        <begin position="193"/>
        <end position="211"/>
    </location>
</feature>
<feature type="transmembrane region" description="Helical" evidence="1">
    <location>
        <begin position="155"/>
        <end position="172"/>
    </location>
</feature>
<reference evidence="3 4" key="1">
    <citation type="submission" date="2017-10" db="EMBL/GenBank/DDBJ databases">
        <title>Paenichitinophaga pekingensis gen. nov., sp. nov., isolated from activated sludge.</title>
        <authorList>
            <person name="Jin D."/>
            <person name="Kong X."/>
            <person name="Deng Y."/>
            <person name="Bai Z."/>
        </authorList>
    </citation>
    <scope>NUCLEOTIDE SEQUENCE [LARGE SCALE GENOMIC DNA]</scope>
    <source>
        <strain evidence="3 4">13</strain>
    </source>
</reference>
<evidence type="ECO:0000313" key="4">
    <source>
        <dbReference type="Proteomes" id="UP000220133"/>
    </source>
</evidence>
<keyword evidence="1" id="KW-0812">Transmembrane</keyword>
<dbReference type="AlphaFoldDB" id="A0A291QR74"/>
<feature type="transmembrane region" description="Helical" evidence="1">
    <location>
        <begin position="241"/>
        <end position="259"/>
    </location>
</feature>